<feature type="compositionally biased region" description="Basic and acidic residues" evidence="1">
    <location>
        <begin position="252"/>
        <end position="263"/>
    </location>
</feature>
<comment type="caution">
    <text evidence="3">The sequence shown here is derived from an EMBL/GenBank/DDBJ whole genome shotgun (WGS) entry which is preliminary data.</text>
</comment>
<feature type="compositionally biased region" description="Low complexity" evidence="1">
    <location>
        <begin position="294"/>
        <end position="321"/>
    </location>
</feature>
<feature type="chain" id="PRO_5047108629" description="Vitellogenin II" evidence="2">
    <location>
        <begin position="28"/>
        <end position="398"/>
    </location>
</feature>
<name>A0ABW3SLI1_9BACT</name>
<feature type="region of interest" description="Disordered" evidence="1">
    <location>
        <begin position="229"/>
        <end position="398"/>
    </location>
</feature>
<dbReference type="PROSITE" id="PS51257">
    <property type="entry name" value="PROKAR_LIPOPROTEIN"/>
    <property type="match status" value="1"/>
</dbReference>
<feature type="compositionally biased region" description="Polar residues" evidence="1">
    <location>
        <begin position="338"/>
        <end position="348"/>
    </location>
</feature>
<protein>
    <recommendedName>
        <fullName evidence="5">Vitellogenin II</fullName>
    </recommendedName>
</protein>
<evidence type="ECO:0000313" key="3">
    <source>
        <dbReference type="EMBL" id="MFD1185490.1"/>
    </source>
</evidence>
<dbReference type="Proteomes" id="UP001597094">
    <property type="component" value="Unassembled WGS sequence"/>
</dbReference>
<evidence type="ECO:0000256" key="1">
    <source>
        <dbReference type="SAM" id="MobiDB-lite"/>
    </source>
</evidence>
<proteinExistence type="predicted"/>
<dbReference type="RefSeq" id="WP_377523244.1">
    <property type="nucleotide sequence ID" value="NZ_JBHTLD010000024.1"/>
</dbReference>
<reference evidence="4" key="1">
    <citation type="journal article" date="2019" name="Int. J. Syst. Evol. Microbiol.">
        <title>The Global Catalogue of Microorganisms (GCM) 10K type strain sequencing project: providing services to taxonomists for standard genome sequencing and annotation.</title>
        <authorList>
            <consortium name="The Broad Institute Genomics Platform"/>
            <consortium name="The Broad Institute Genome Sequencing Center for Infectious Disease"/>
            <person name="Wu L."/>
            <person name="Ma J."/>
        </authorList>
    </citation>
    <scope>NUCLEOTIDE SEQUENCE [LARGE SCALE GENOMIC DNA]</scope>
    <source>
        <strain evidence="4">JCM 31319</strain>
    </source>
</reference>
<feature type="signal peptide" evidence="2">
    <location>
        <begin position="1"/>
        <end position="27"/>
    </location>
</feature>
<keyword evidence="4" id="KW-1185">Reference proteome</keyword>
<keyword evidence="2" id="KW-0732">Signal</keyword>
<dbReference type="EMBL" id="JBHTLD010000024">
    <property type="protein sequence ID" value="MFD1185490.1"/>
    <property type="molecule type" value="Genomic_DNA"/>
</dbReference>
<organism evidence="3 4">
    <name type="scientific">Pontibacter rugosus</name>
    <dbReference type="NCBI Taxonomy" id="1745966"/>
    <lineage>
        <taxon>Bacteria</taxon>
        <taxon>Pseudomonadati</taxon>
        <taxon>Bacteroidota</taxon>
        <taxon>Cytophagia</taxon>
        <taxon>Cytophagales</taxon>
        <taxon>Hymenobacteraceae</taxon>
        <taxon>Pontibacter</taxon>
    </lineage>
</organism>
<feature type="compositionally biased region" description="Low complexity" evidence="1">
    <location>
        <begin position="359"/>
        <end position="391"/>
    </location>
</feature>
<gene>
    <name evidence="3" type="ORF">ACFQ2O_04655</name>
</gene>
<sequence>MKKYTIFTLAPVLALLAVGCSSPIAMQSSEYDDMYYSSTDETVYVQPETQQRSEQAYQDYSNNTQQQQQTLADGEVLNPEYSDNAVTQNYVGDDEYYDGRSYDARDNWYRPDYSFVDPYWGAAYAPRRMSYAYYDPFYDPFYNDPFYYDPFWNNARYGRGLSVSISYGMGWGGFYGSPRYGFSNWWPGSYGHGYYNGYNRGFNNGYYASNPYNWYSDRPVVIGRASKVQYGPRDSRGSVVTNNDGAANRRSARGEAVRSERTENSQGVVGRQSRSDRSTVAPASGTNDRVVLPARPSRANRNTTTTTQPQQQRTQPAVAPTENSGRRSRSSTPSRTSEQPVRTRSVETSRPARTYESRPATSTPATSTPSYQRSSSGSSSSGTSSGSSSGGRSRRGNN</sequence>
<accession>A0ABW3SLI1</accession>
<evidence type="ECO:0008006" key="5">
    <source>
        <dbReference type="Google" id="ProtNLM"/>
    </source>
</evidence>
<evidence type="ECO:0000313" key="4">
    <source>
        <dbReference type="Proteomes" id="UP001597094"/>
    </source>
</evidence>
<evidence type="ECO:0000256" key="2">
    <source>
        <dbReference type="SAM" id="SignalP"/>
    </source>
</evidence>